<proteinExistence type="predicted"/>
<comment type="caution">
    <text evidence="1">The sequence shown here is derived from an EMBL/GenBank/DDBJ whole genome shotgun (WGS) entry which is preliminary data.</text>
</comment>
<dbReference type="Proteomes" id="UP000283255">
    <property type="component" value="Unassembled WGS sequence"/>
</dbReference>
<dbReference type="NCBIfam" id="NF033510">
    <property type="entry name" value="Ca_tandemer"/>
    <property type="match status" value="9"/>
</dbReference>
<protein>
    <recommendedName>
        <fullName evidence="3">Ig-like domain-containing protein</fullName>
    </recommendedName>
</protein>
<dbReference type="InterPro" id="IPR019959">
    <property type="entry name" value="T1SS-143_rpt-cont_dom"/>
</dbReference>
<dbReference type="InterPro" id="IPR011049">
    <property type="entry name" value="Serralysin-like_metalloprot_C"/>
</dbReference>
<dbReference type="EMBL" id="QZCH01000010">
    <property type="protein sequence ID" value="RJG47967.1"/>
    <property type="molecule type" value="Genomic_DNA"/>
</dbReference>
<organism evidence="1 2">
    <name type="scientific">Motilimonas pumila</name>
    <dbReference type="NCBI Taxonomy" id="2303987"/>
    <lineage>
        <taxon>Bacteria</taxon>
        <taxon>Pseudomonadati</taxon>
        <taxon>Pseudomonadota</taxon>
        <taxon>Gammaproteobacteria</taxon>
        <taxon>Alteromonadales</taxon>
        <taxon>Alteromonadales genera incertae sedis</taxon>
        <taxon>Motilimonas</taxon>
    </lineage>
</organism>
<sequence length="4334" mass="454312">MSLCRTENYLINNADINYDTLSFQVYADTGYWDINAANLTALSDGELTVISTVYDAIGKGITATTTTIKDTLASITLEVGDDETSFGINEQDSYLTLLHGDVDFVENGQRVMVNVRDELGVSLSFVTTVEQQLWSLREDLSDLADGVLYITSSTVDIAGNPAESTKQVIKDSQAQLTIEVDSGGDGVENRFEIPSVDIYGEAIAIDDGQVVSVLVTDLESTLTFSAIVEAAKWQVDDANLSSLNEGELYFYATVKDLVGNEASARTDVLKDTLAEIDIDTGVINTIEASLSQGEIAGTVDYVEEGQPVSLTLKDGLGTTLQTTTEVIDGQWKVNLDTSVLIDGEITVVASTIDLAGNPAVDTYSLVKDSFASLTINVESGGDGVENRFEVPAVNIFGDATSVEDGQLVSVLVSDSAGQTLNFKASVTNQTWQLNAADLSLLNEGELQFAASVTDLNGNQAFASTQVIKDTLAEISAFVDLDPTDVIDAQQSGLTKLYGDVDFVEDGQEVLITLVDSVGQQLVFSTSVSQQSWSIESDISSLADGNISALIRTADLAGNPAEASTSMIKDGTAIITIQFEQNASDGMLNIFEVDNEFLFGSVNSIEDGQIALITVTDESGKQLEFNAVVESGRWEVATQDFTGLADGVLTATVEATDLAGNPARASSTIIKDTKASININIDSGGDGIINMFESPRTHIYGAVSNIEDGQVVTVKVSDDSQALSFDAVISNGQWQLPNANLTSLTDGQLSLSAEVKDLAGNPASASTDVAKDTLAEISFVIWDGGDGWLNADEEDSVTAVGSVVGVEDGSTVKLVATDSDGKIGAVEATVVAGRFVLTGLDLTGFSDGLFGAVATVTDTAGNIAIATETVRIDSFAAISLNIQTNGDGIINGQEAPNTRLWGNVINVENGEEVDILVTDRNGKQMVFVSKVFAGLFEVPASDLSSLADGPIVAVATTYDRVGNRAVVTSRANKDTQADITIEVESGGDNILNGGEIEQVNIHGSVSDVELGQTVTLVVSDGTTSLTFTTQTTASGYQFDNLDLSEVADGELAFTVSVSDVAGNFADASTQVNKDATASVTIMFEQQTSDGLLNAIEADNEDLSGTATGIKDGQFVTVTVTDSLGVSQVFTTTVNAGEWLISSANLIAFADGVLQAQASVTDQSGNTAIASTQIIKDTQASITVNIETFGDNTLNADEVDNTRVFGNVTNVEDGQTVTLTLLDANGNTFSDTTVVTGGVWSLDNIDMSGIEEGAFKVTAEVEDKAGNLAIAQDDALKDVLAQTTIIIETNGDGRLNAAESANATISGTVTYIEDGQQVNVVVTDSKGQSASGSATVIAGKWQSTGLNLTGFDDGPLTATVTVVDLAGNTATATDTVIKDTLSKLTVSIETNGDNIINAAEAPAVVIFGQTQDVEVGKEVRFTITDGSSTSAQYTATVQADGSWLHPALDLTGYQDTNITVNASVVDLAGNPANASASAVKDVLANISISIEAGADDVINAAESTAVPIQGTVTNVENGQLVTITVSDGVSAPLTFTTTVVGGAWQLPGVDLTGLLDGVSHIMATASVTDVAGNSANASDITSKDTVASITAEIVSGSDDYLNAAEVAALVTIQGNASEIEEGQLVSWTLTDVDGNAISGSVAVTAGSYQVTGIDVAGLADGELTLSVNANDKAGNPATATDTAIKETELNIDIELGSDFKVHEFINGTTDEIRGTTNAEPGQTVALILTDESGATQNYNATVDGGGNWVVAGIDVSRLDTNKVISIVASVSDKAGNLASDETPDIYQPNIVSFLESNFNFGSQSSSISLNVDNADLTLSDSQDALQDISSEGQATSVYVAADGMQLEIRRDGDGKLVMSALLDPVSSTVKVTLFKPVDQALGEADSFAFIHVEALQNDADGTSELVNVTVAVNIRDVPPDAQDDQANAVEATVAMGLLLDNDSAIDGEPLLQSVTFNGVTQEVTLASPASFVTDKGVLTVTVFGEWTLDVARNLDHRNGAIPQLEFSYAIVDTDGDTDAANVVISITDGEAGSMVSTNTESVEPTVSVPDSNTKTFMIDAGSDDLAPDSAHFSFASIAGLSGVEASSNGEAIAYEFSSDNKTIIGKTLSGEVFRFDIAATDSAGSLQASVTFTQYLPLDHDLLETLTFPLSIAAEDKDGTPIETGELSWAVRDGMDPSATNPGIAFLDEAELASGPVVDTGTIAVNPGSDNVAQAWFDPSKQPEITAGAAPVNYAVVGDVLIAYLGSDVNDADKHVFTVELLGSLNPQASSDLSYEVTLLRAIDQVDSIKASQDPIALPMVVSIQDGDLDTIDSTFIISIKDSPAPFINTEDMVVTEVPESVSPDVPAGLSNTDNAKVNITASQDPIMALDLDVTSGSQVQLTDGSYLTHNGEAVNWFVGAGGLYSGVTLSGDTIFTLELPPSTIVSPGETQQVTMTFSLEQAVDHLPVSNDQKLDISLPLIVTDSDGSTAAAQANLEIWDGLRPIIRVTENIVLDENVVEQEGKDKDQVDITINAGSDDVVEIRPVLAGAIIPGITSGGAAVKFNGSANDDGWWVAKADGNEVFRIRFNLDGTIDAQLRGPLDHDKAEGNDDTLLLNLDIEALDADGDIDLAPSFASEVTIAFKDDAPTMGLNDIILYEGQSKSLDLEIDKHVGEDGGAINRVIVDSVTYAPGDTITLIDNDGVSYATLVVSADGQVQLESVITERPGFAINKIVEYVIQDNDGDERSSFLDILVADEKGQIILTTTETGEDQPLLLDLKVTVGDKDNDEEVTEIRFDQASLKGGTLTFNGSPLVAYDPATDELILLASQIEESPLGSGVYVPKGDLVFTPLLNSSDYSQSITLGISADIKNGLDLTQNYDITVNSIADVPVWDDAVSVYSYDLQEDGGATQVTLKADLFDASIDDDSEVLSYQISDIEAGLELTLNGTAIADGDIISASEADLLTVKFDGTVEESLAGQLRFVISPISTEKDNADTAQLLPPKEVTFNVKPVADTPELTVKDVRGLEDEVIILNDVVSGKLTDIDGSESLSFQFTVPDDWQVVSVDGGLVTSLGSGVFVVSNDDLSAGKVGLLPKEDISSVSGQFKIRVKALATESTQDGIAPDPASAVAESVEKEFEVLLKGVVDDPTVIAGGDWTFDDDSQTITNTKVWFEDELIQLNVQLSTEDDDGSESINILLSGVPEGFSLTDSSGDPASVKVAHIDEVTGLPVYQVTQAEISALYLKPKQDFSGQVNLKLEIVVTEPDGDSEPDGDPNGETNDSEFLLDLNINITPAVDTNDSNSDLYAEGIEDRLINLSILPNIGADIDGSETVTAFSIDNMPAGMTLYLDGSPISVPVDLATLLDVTSPTLTELLTSQRLAVTAQEDASGNFTFDVSYTITDTSETGETVTASYADNVVIAVSAQVEDLVSPENETIEDITRLVADATVRVSDDGSPINLSGMVGFNDMDNDGSEYLDYIIIQAPNAADWYISHPNEAIHDGNGRWYIPATGLTSDSVMESLADILANATVVSSKATDSPSSLIINARVIDGEDAEMIVTNIQVHFTQDKADSDASDIDDLQTVPCIDGQEDSPVAAGADLNPNVKGDDNDVVSFRVLAKDLPHGAVLSGPGIKADYDDSGKVVVQYLFLEKDIPGLVVTNIDPDFAGKMTVPITAIATDSDSGDTLTEFQTLTLAIAPVVDGVIVSSDKTEIIEDTPTYLDLSFTFADSNIPGEGIESVTDMFLVLNDGGHILALPSVATKVSSSPDTWQVHDFDKIDQIAYLPPRNYSGPINIDIQTQVTDVAQGCDGGDVTDSGQTNSTLTFDVLPVTDHANISDVEARGDEDTYIPLTPVVDFVDDDGSETMSIVIKGVPAGALVASDNGDGSYTEVPNNGLDGGSFEGKGTFRWSVEQADLANIVIKPPLDFSGDIPMSIEVITYEKGTTDFVTTSGDFVLEVLPEGDDTQIFSAPDALTGAEGDITFVELKGESLETNSNELLRLTVTVNFDASDATAFDGLVGIRVGSQEAGFFISGKQATATLLLETTEVDGFELITGDSAFGHFDLTVGLGTKDEAIVGGKLESDLGDPSLHNMTLDLVPVLDEPELTAFANNIVITENTSVPLKLDLSLVNPDPVNEQGYIYITGAPAGVTFDKGSVDGEQWKVMLDDVDGIMMTGAVSAQDFTLGIIPVAELNGDQAVGEEQFIEVSVVADTGVINGSADNDIINAGAGDDVITSGGGQNAFIFNLTDAGSALTPAADVINQFSVGQDSIDLTQLLIGQAASTGTELDVLIDLQENAGSTTIEIKPAGTDITQTIELTDISLEALYGESIGSATEADILQRLLTDETIITGQGS</sequence>
<name>A0A418YFC5_9GAMM</name>
<dbReference type="OrthoDB" id="5649378at2"/>
<dbReference type="RefSeq" id="WP_119910550.1">
    <property type="nucleotide sequence ID" value="NZ_QZCH01000010.1"/>
</dbReference>
<dbReference type="Gene3D" id="2.60.40.10">
    <property type="entry name" value="Immunoglobulins"/>
    <property type="match status" value="14"/>
</dbReference>
<dbReference type="InterPro" id="IPR013783">
    <property type="entry name" value="Ig-like_fold"/>
</dbReference>
<reference evidence="1 2" key="1">
    <citation type="submission" date="2018-09" db="EMBL/GenBank/DDBJ databases">
        <authorList>
            <person name="Wang F."/>
        </authorList>
    </citation>
    <scope>NUCLEOTIDE SEQUENCE [LARGE SCALE GENOMIC DNA]</scope>
    <source>
        <strain evidence="1 2">PLHSC7-2</strain>
    </source>
</reference>
<evidence type="ECO:0008006" key="3">
    <source>
        <dbReference type="Google" id="ProtNLM"/>
    </source>
</evidence>
<evidence type="ECO:0000313" key="1">
    <source>
        <dbReference type="EMBL" id="RJG47967.1"/>
    </source>
</evidence>
<accession>A0A418YFC5</accession>
<dbReference type="NCBIfam" id="TIGR03660">
    <property type="entry name" value="T1SS_rpt_143"/>
    <property type="match status" value="1"/>
</dbReference>
<reference evidence="1 2" key="2">
    <citation type="submission" date="2019-01" db="EMBL/GenBank/DDBJ databases">
        <title>Motilimonas pumilus sp. nov., isolated from the gut of sea cucumber (Apostichopus japonicus).</title>
        <authorList>
            <person name="Wang F.-Q."/>
            <person name="Ren L.-H."/>
            <person name="Lin Y.-W."/>
            <person name="Sun G.-H."/>
            <person name="Du Z.-J."/>
            <person name="Zhao J.-X."/>
            <person name="Liu X.-J."/>
            <person name="Liu L.-J."/>
        </authorList>
    </citation>
    <scope>NUCLEOTIDE SEQUENCE [LARGE SCALE GENOMIC DNA]</scope>
    <source>
        <strain evidence="1 2">PLHSC7-2</strain>
    </source>
</reference>
<dbReference type="SUPFAM" id="SSF51120">
    <property type="entry name" value="beta-Roll"/>
    <property type="match status" value="1"/>
</dbReference>
<keyword evidence="2" id="KW-1185">Reference proteome</keyword>
<gene>
    <name evidence="1" type="ORF">D1Z90_09650</name>
</gene>
<evidence type="ECO:0000313" key="2">
    <source>
        <dbReference type="Proteomes" id="UP000283255"/>
    </source>
</evidence>